<keyword evidence="1" id="KW-0812">Transmembrane</keyword>
<accession>A0AAD5Y7S5</accession>
<protein>
    <submittedName>
        <fullName evidence="2">Uncharacterized protein</fullName>
    </submittedName>
</protein>
<dbReference type="Proteomes" id="UP001212997">
    <property type="component" value="Unassembled WGS sequence"/>
</dbReference>
<dbReference type="EMBL" id="JANAWD010001317">
    <property type="protein sequence ID" value="KAJ3473628.1"/>
    <property type="molecule type" value="Genomic_DNA"/>
</dbReference>
<evidence type="ECO:0000313" key="3">
    <source>
        <dbReference type="Proteomes" id="UP001212997"/>
    </source>
</evidence>
<evidence type="ECO:0000256" key="1">
    <source>
        <dbReference type="SAM" id="Phobius"/>
    </source>
</evidence>
<name>A0AAD5Y7S5_9APHY</name>
<evidence type="ECO:0000313" key="2">
    <source>
        <dbReference type="EMBL" id="KAJ3473628.1"/>
    </source>
</evidence>
<proteinExistence type="predicted"/>
<sequence>MSLVVCLKKRASESSLDVTSGIQVAVYGTRPPGNYFTRSTYAIDGGDPTVFTAPAQSDSVQYGVQFYLSGPLSNAEHTLVITNYGYSFVLDYFDVTIKSSLDASSTSILASSSTSESVPSSFPITVTSSASSVASATMASNRRRGLPSGAIVGIIFACVIPSTLVIVDSEAPLRFLLLHYTPSLSLQHFNRIYSILQRADPTRWIHLLGTTDIGESPKSHGGHPDLTTLASRATSTPLVSNHPLYEEHDVLSITRALRDHKEVER</sequence>
<dbReference type="Gene3D" id="2.60.120.260">
    <property type="entry name" value="Galactose-binding domain-like"/>
    <property type="match status" value="1"/>
</dbReference>
<organism evidence="2 3">
    <name type="scientific">Meripilus lineatus</name>
    <dbReference type="NCBI Taxonomy" id="2056292"/>
    <lineage>
        <taxon>Eukaryota</taxon>
        <taxon>Fungi</taxon>
        <taxon>Dikarya</taxon>
        <taxon>Basidiomycota</taxon>
        <taxon>Agaricomycotina</taxon>
        <taxon>Agaricomycetes</taxon>
        <taxon>Polyporales</taxon>
        <taxon>Meripilaceae</taxon>
        <taxon>Meripilus</taxon>
    </lineage>
</organism>
<dbReference type="AlphaFoldDB" id="A0AAD5Y7S5"/>
<feature type="transmembrane region" description="Helical" evidence="1">
    <location>
        <begin position="146"/>
        <end position="167"/>
    </location>
</feature>
<keyword evidence="3" id="KW-1185">Reference proteome</keyword>
<gene>
    <name evidence="2" type="ORF">NLI96_g12905</name>
</gene>
<keyword evidence="1" id="KW-1133">Transmembrane helix</keyword>
<comment type="caution">
    <text evidence="2">The sequence shown here is derived from an EMBL/GenBank/DDBJ whole genome shotgun (WGS) entry which is preliminary data.</text>
</comment>
<reference evidence="2" key="1">
    <citation type="submission" date="2022-07" db="EMBL/GenBank/DDBJ databases">
        <title>Genome Sequence of Physisporinus lineatus.</title>
        <authorList>
            <person name="Buettner E."/>
        </authorList>
    </citation>
    <scope>NUCLEOTIDE SEQUENCE</scope>
    <source>
        <strain evidence="2">VT162</strain>
    </source>
</reference>
<keyword evidence="1" id="KW-0472">Membrane</keyword>